<evidence type="ECO:0000256" key="3">
    <source>
        <dbReference type="ARBA" id="ARBA00022448"/>
    </source>
</evidence>
<comment type="function">
    <text evidence="7">Putative solute transporter.</text>
</comment>
<evidence type="ECO:0000256" key="2">
    <source>
        <dbReference type="ARBA" id="ARBA00007863"/>
    </source>
</evidence>
<comment type="similarity">
    <text evidence="2">Belongs to the SLC35F solute transporter family.</text>
</comment>
<keyword evidence="6 8" id="KW-0472">Membrane</keyword>
<dbReference type="AlphaFoldDB" id="A0A194PQV5"/>
<keyword evidence="10" id="KW-1185">Reference proteome</keyword>
<dbReference type="PANTHER" id="PTHR14233:SF4">
    <property type="entry name" value="SOLUTE CARRIER FAMILY 35 MEMBER F2"/>
    <property type="match status" value="1"/>
</dbReference>
<dbReference type="EMBL" id="KQ459595">
    <property type="protein sequence ID" value="KPI95831.1"/>
    <property type="molecule type" value="Genomic_DNA"/>
</dbReference>
<feature type="transmembrane region" description="Helical" evidence="8">
    <location>
        <begin position="102"/>
        <end position="130"/>
    </location>
</feature>
<evidence type="ECO:0000256" key="8">
    <source>
        <dbReference type="SAM" id="Phobius"/>
    </source>
</evidence>
<proteinExistence type="inferred from homology"/>
<keyword evidence="5 8" id="KW-1133">Transmembrane helix</keyword>
<protein>
    <submittedName>
        <fullName evidence="9">Uncharacterized protein</fullName>
    </submittedName>
</protein>
<dbReference type="Proteomes" id="UP000053268">
    <property type="component" value="Unassembled WGS sequence"/>
</dbReference>
<name>A0A194PQV5_PAPXU</name>
<feature type="transmembrane region" description="Helical" evidence="8">
    <location>
        <begin position="69"/>
        <end position="90"/>
    </location>
</feature>
<keyword evidence="4 8" id="KW-0812">Transmembrane</keyword>
<dbReference type="GO" id="GO:0022857">
    <property type="term" value="F:transmembrane transporter activity"/>
    <property type="evidence" value="ECO:0007669"/>
    <property type="project" value="InterPro"/>
</dbReference>
<sequence length="216" mass="23205">MENRNFSDKIEAYFSELGRRGVGAALVGGAWRGQRLGVVHVSGATLGLMAVVCVVWADVEGAPTDGKNQLVGDMLCLAGSLVYALVTILQEMMLTKQSCSEYLALLGFIGGFHALYFLSYLLAMVGVFLFCSRSTKPPPSPEALPQIVNDAVRSQDNLSLEYTVPTLDCIPIEGLEPPMSRDTTFTSFLGAPQTSVPNGNLLMGQTHDNQSPSKDL</sequence>
<organism evidence="9 10">
    <name type="scientific">Papilio xuthus</name>
    <name type="common">Asian swallowtail butterfly</name>
    <dbReference type="NCBI Taxonomy" id="66420"/>
    <lineage>
        <taxon>Eukaryota</taxon>
        <taxon>Metazoa</taxon>
        <taxon>Ecdysozoa</taxon>
        <taxon>Arthropoda</taxon>
        <taxon>Hexapoda</taxon>
        <taxon>Insecta</taxon>
        <taxon>Pterygota</taxon>
        <taxon>Neoptera</taxon>
        <taxon>Endopterygota</taxon>
        <taxon>Lepidoptera</taxon>
        <taxon>Glossata</taxon>
        <taxon>Ditrysia</taxon>
        <taxon>Papilionoidea</taxon>
        <taxon>Papilionidae</taxon>
        <taxon>Papilioninae</taxon>
        <taxon>Papilio</taxon>
    </lineage>
</organism>
<reference evidence="9 10" key="1">
    <citation type="journal article" date="2015" name="Nat. Commun.">
        <title>Outbred genome sequencing and CRISPR/Cas9 gene editing in butterflies.</title>
        <authorList>
            <person name="Li X."/>
            <person name="Fan D."/>
            <person name="Zhang W."/>
            <person name="Liu G."/>
            <person name="Zhang L."/>
            <person name="Zhao L."/>
            <person name="Fang X."/>
            <person name="Chen L."/>
            <person name="Dong Y."/>
            <person name="Chen Y."/>
            <person name="Ding Y."/>
            <person name="Zhao R."/>
            <person name="Feng M."/>
            <person name="Zhu Y."/>
            <person name="Feng Y."/>
            <person name="Jiang X."/>
            <person name="Zhu D."/>
            <person name="Xiang H."/>
            <person name="Feng X."/>
            <person name="Li S."/>
            <person name="Wang J."/>
            <person name="Zhang G."/>
            <person name="Kronforst M.R."/>
            <person name="Wang W."/>
        </authorList>
    </citation>
    <scope>NUCLEOTIDE SEQUENCE [LARGE SCALE GENOMIC DNA]</scope>
    <source>
        <strain evidence="9">Ya'a_city_454_Px</strain>
        <tissue evidence="9">Whole body</tissue>
    </source>
</reference>
<dbReference type="Pfam" id="PF06027">
    <property type="entry name" value="SLC35F"/>
    <property type="match status" value="1"/>
</dbReference>
<dbReference type="InterPro" id="IPR009262">
    <property type="entry name" value="SLC35_F1/F2/F6"/>
</dbReference>
<dbReference type="InterPro" id="IPR052221">
    <property type="entry name" value="SLC35F_Transporter"/>
</dbReference>
<evidence type="ECO:0000256" key="5">
    <source>
        <dbReference type="ARBA" id="ARBA00022989"/>
    </source>
</evidence>
<feature type="transmembrane region" description="Helical" evidence="8">
    <location>
        <begin position="36"/>
        <end position="57"/>
    </location>
</feature>
<evidence type="ECO:0000313" key="9">
    <source>
        <dbReference type="EMBL" id="KPI95831.1"/>
    </source>
</evidence>
<dbReference type="PANTHER" id="PTHR14233">
    <property type="entry name" value="DUF914-RELATED"/>
    <property type="match status" value="1"/>
</dbReference>
<gene>
    <name evidence="9" type="ORF">RR46_11544</name>
</gene>
<evidence type="ECO:0000256" key="6">
    <source>
        <dbReference type="ARBA" id="ARBA00023136"/>
    </source>
</evidence>
<keyword evidence="3" id="KW-0813">Transport</keyword>
<dbReference type="STRING" id="66420.A0A194PQV5"/>
<comment type="subcellular location">
    <subcellularLocation>
        <location evidence="1">Membrane</location>
        <topology evidence="1">Multi-pass membrane protein</topology>
    </subcellularLocation>
</comment>
<accession>A0A194PQV5</accession>
<evidence type="ECO:0000256" key="7">
    <source>
        <dbReference type="ARBA" id="ARBA00037727"/>
    </source>
</evidence>
<evidence type="ECO:0000313" key="10">
    <source>
        <dbReference type="Proteomes" id="UP000053268"/>
    </source>
</evidence>
<evidence type="ECO:0000256" key="4">
    <source>
        <dbReference type="ARBA" id="ARBA00022692"/>
    </source>
</evidence>
<evidence type="ECO:0000256" key="1">
    <source>
        <dbReference type="ARBA" id="ARBA00004141"/>
    </source>
</evidence>
<dbReference type="GO" id="GO:0016020">
    <property type="term" value="C:membrane"/>
    <property type="evidence" value="ECO:0007669"/>
    <property type="project" value="UniProtKB-SubCell"/>
</dbReference>